<comment type="caution">
    <text evidence="3">The sequence shown here is derived from an EMBL/GenBank/DDBJ whole genome shotgun (WGS) entry which is preliminary data.</text>
</comment>
<proteinExistence type="predicted"/>
<gene>
    <name evidence="3" type="ORF">FE257_006054</name>
</gene>
<evidence type="ECO:0000313" key="4">
    <source>
        <dbReference type="Proteomes" id="UP001194746"/>
    </source>
</evidence>
<keyword evidence="1" id="KW-0732">Signal</keyword>
<evidence type="ECO:0000259" key="2">
    <source>
        <dbReference type="PROSITE" id="PS51212"/>
    </source>
</evidence>
<dbReference type="Pfam" id="PF01822">
    <property type="entry name" value="WSC"/>
    <property type="match status" value="1"/>
</dbReference>
<dbReference type="GO" id="GO:0006629">
    <property type="term" value="P:lipid metabolic process"/>
    <property type="evidence" value="ECO:0007669"/>
    <property type="project" value="TreeGrafter"/>
</dbReference>
<dbReference type="InterPro" id="IPR002889">
    <property type="entry name" value="WSC_carb-bd"/>
</dbReference>
<dbReference type="PANTHER" id="PTHR37981:SF1">
    <property type="entry name" value="SGNH HYDROLASE-TYPE ESTERASE DOMAIN-CONTAINING PROTEIN"/>
    <property type="match status" value="1"/>
</dbReference>
<feature type="domain" description="WSC" evidence="2">
    <location>
        <begin position="137"/>
        <end position="229"/>
    </location>
</feature>
<dbReference type="AlphaFoldDB" id="A0AAD4CPP8"/>
<evidence type="ECO:0000313" key="3">
    <source>
        <dbReference type="EMBL" id="KAF9890386.1"/>
    </source>
</evidence>
<dbReference type="InterPro" id="IPR036514">
    <property type="entry name" value="SGNH_hydro_sf"/>
</dbReference>
<feature type="signal peptide" evidence="1">
    <location>
        <begin position="1"/>
        <end position="16"/>
    </location>
</feature>
<dbReference type="InterPro" id="IPR037460">
    <property type="entry name" value="SEST-like"/>
</dbReference>
<dbReference type="Proteomes" id="UP001194746">
    <property type="component" value="Unassembled WGS sequence"/>
</dbReference>
<dbReference type="PANTHER" id="PTHR37981">
    <property type="entry name" value="LIPASE 2"/>
    <property type="match status" value="1"/>
</dbReference>
<reference evidence="3" key="1">
    <citation type="journal article" date="2019" name="Beilstein J. Org. Chem.">
        <title>Nanangenines: drimane sesquiterpenoids as the dominant metabolite cohort of a novel Australian fungus, Aspergillus nanangensis.</title>
        <authorList>
            <person name="Lacey H.J."/>
            <person name="Gilchrist C.L.M."/>
            <person name="Crombie A."/>
            <person name="Kalaitzis J.A."/>
            <person name="Vuong D."/>
            <person name="Rutledge P.J."/>
            <person name="Turner P."/>
            <person name="Pitt J.I."/>
            <person name="Lacey E."/>
            <person name="Chooi Y.H."/>
            <person name="Piggott A.M."/>
        </authorList>
    </citation>
    <scope>NUCLEOTIDE SEQUENCE</scope>
    <source>
        <strain evidence="3">MST-FP2251</strain>
    </source>
</reference>
<sequence>MKKSLLLSLQAAVALGAVLPALQTSNRTSLTFPVSPPVFRPSASPLSNDALDKRQSSDPCAGVVCPQDYACDDAACLLTNIDICLGQNMCPEGSGCDHQGQFVVCIADGSVICGSGTCPTASSTCEPTPTLTQQVGEFEYLGCFVDSSDARVLDGDSFTDNSISVDDCVNYAIANGFRYAGVEFGSECHVGNILQSQDQMSDSDCSQLCAGDASEYCGSGGRIQIYQNPNLRAPKSYAAFGDSFSSGIGAGKFINQGQDGRDNPCARMTGSYPYQLWQLDPFQKQYAWRDFYSCSGDVLDGIDAQVASLPEKVDFATLSISGNDFGFANVVVNCVYPWGITGINAQANCDNALNQARQAIGNEANWAKYRDKANLVISQALNPEGVLFITGYAKFFAPPVKGDKCDDTYFLDIFWVGRKLKMTYTTRQAMNQFVEEVNAKIQTEVIDQIGLINKAVYINIDDPKTWNGHRFCEPANDDDPVGRGAKAEEVWFNDITTVLDEKGDWNPALTNSEVAVWDAWAASLPANFTDEPGFGGAASRYQQNSCFHPKAAAHRVTALKISLWLSQNGHW</sequence>
<reference evidence="3" key="2">
    <citation type="submission" date="2020-02" db="EMBL/GenBank/DDBJ databases">
        <authorList>
            <person name="Gilchrist C.L.M."/>
            <person name="Chooi Y.-H."/>
        </authorList>
    </citation>
    <scope>NUCLEOTIDE SEQUENCE</scope>
    <source>
        <strain evidence="3">MST-FP2251</strain>
    </source>
</reference>
<dbReference type="GO" id="GO:0016788">
    <property type="term" value="F:hydrolase activity, acting on ester bonds"/>
    <property type="evidence" value="ECO:0007669"/>
    <property type="project" value="InterPro"/>
</dbReference>
<dbReference type="PROSITE" id="PS51212">
    <property type="entry name" value="WSC"/>
    <property type="match status" value="1"/>
</dbReference>
<accession>A0AAD4CPP8</accession>
<dbReference type="SUPFAM" id="SSF52266">
    <property type="entry name" value="SGNH hydrolase"/>
    <property type="match status" value="1"/>
</dbReference>
<evidence type="ECO:0000256" key="1">
    <source>
        <dbReference type="SAM" id="SignalP"/>
    </source>
</evidence>
<name>A0AAD4CPP8_ASPNN</name>
<feature type="chain" id="PRO_5042103945" description="WSC domain-containing protein" evidence="1">
    <location>
        <begin position="17"/>
        <end position="571"/>
    </location>
</feature>
<keyword evidence="4" id="KW-1185">Reference proteome</keyword>
<protein>
    <recommendedName>
        <fullName evidence="2">WSC domain-containing protein</fullName>
    </recommendedName>
</protein>
<organism evidence="3 4">
    <name type="scientific">Aspergillus nanangensis</name>
    <dbReference type="NCBI Taxonomy" id="2582783"/>
    <lineage>
        <taxon>Eukaryota</taxon>
        <taxon>Fungi</taxon>
        <taxon>Dikarya</taxon>
        <taxon>Ascomycota</taxon>
        <taxon>Pezizomycotina</taxon>
        <taxon>Eurotiomycetes</taxon>
        <taxon>Eurotiomycetidae</taxon>
        <taxon>Eurotiales</taxon>
        <taxon>Aspergillaceae</taxon>
        <taxon>Aspergillus</taxon>
        <taxon>Aspergillus subgen. Circumdati</taxon>
    </lineage>
</organism>
<dbReference type="Gene3D" id="3.40.50.1110">
    <property type="entry name" value="SGNH hydrolase"/>
    <property type="match status" value="1"/>
</dbReference>
<dbReference type="SMART" id="SM00321">
    <property type="entry name" value="WSC"/>
    <property type="match status" value="1"/>
</dbReference>
<dbReference type="EMBL" id="VCAU01000027">
    <property type="protein sequence ID" value="KAF9890386.1"/>
    <property type="molecule type" value="Genomic_DNA"/>
</dbReference>